<keyword evidence="3" id="KW-1185">Reference proteome</keyword>
<sequence length="109" mass="12260">SFSPLLTAEFTKRTIKLTTLRVAGFSILDSQKLRKTPKNPRKILRLRRRQNVPNPRSASDRRGGRKAESATSRPPELVRLRDALRGHPDSINGSSARIGVKRIPSWGHV</sequence>
<name>A0A182FXN6_ANOAL</name>
<accession>A0A182FXN6</accession>
<dbReference type="EnsemblMetazoa" id="AALB014404-RA">
    <property type="protein sequence ID" value="AALB014404-PA"/>
    <property type="gene ID" value="AALB014404"/>
</dbReference>
<dbReference type="Proteomes" id="UP000069272">
    <property type="component" value="Chromosome 3L"/>
</dbReference>
<dbReference type="AlphaFoldDB" id="A0A182FXN6"/>
<dbReference type="VEuPathDB" id="VectorBase:AALB014404"/>
<feature type="compositionally biased region" description="Basic residues" evidence="1">
    <location>
        <begin position="33"/>
        <end position="50"/>
    </location>
</feature>
<reference evidence="2" key="2">
    <citation type="submission" date="2022-08" db="UniProtKB">
        <authorList>
            <consortium name="EnsemblMetazoa"/>
        </authorList>
    </citation>
    <scope>IDENTIFICATION</scope>
    <source>
        <strain evidence="2">STECLA/ALBI9_A</strain>
    </source>
</reference>
<feature type="compositionally biased region" description="Basic and acidic residues" evidence="1">
    <location>
        <begin position="76"/>
        <end position="88"/>
    </location>
</feature>
<evidence type="ECO:0000313" key="2">
    <source>
        <dbReference type="EnsemblMetazoa" id="AALB014404-PA"/>
    </source>
</evidence>
<protein>
    <submittedName>
        <fullName evidence="2">Uncharacterized protein</fullName>
    </submittedName>
</protein>
<evidence type="ECO:0000313" key="3">
    <source>
        <dbReference type="Proteomes" id="UP000069272"/>
    </source>
</evidence>
<proteinExistence type="predicted"/>
<organism evidence="2 3">
    <name type="scientific">Anopheles albimanus</name>
    <name type="common">New world malaria mosquito</name>
    <dbReference type="NCBI Taxonomy" id="7167"/>
    <lineage>
        <taxon>Eukaryota</taxon>
        <taxon>Metazoa</taxon>
        <taxon>Ecdysozoa</taxon>
        <taxon>Arthropoda</taxon>
        <taxon>Hexapoda</taxon>
        <taxon>Insecta</taxon>
        <taxon>Pterygota</taxon>
        <taxon>Neoptera</taxon>
        <taxon>Endopterygota</taxon>
        <taxon>Diptera</taxon>
        <taxon>Nematocera</taxon>
        <taxon>Culicoidea</taxon>
        <taxon>Culicidae</taxon>
        <taxon>Anophelinae</taxon>
        <taxon>Anopheles</taxon>
    </lineage>
</organism>
<feature type="compositionally biased region" description="Basic and acidic residues" evidence="1">
    <location>
        <begin position="58"/>
        <end position="68"/>
    </location>
</feature>
<reference evidence="2 3" key="1">
    <citation type="journal article" date="2017" name="G3 (Bethesda)">
        <title>The Physical Genome Mapping of Anopheles albimanus Corrected Scaffold Misassemblies and Identified Interarm Rearrangements in Genus Anopheles.</title>
        <authorList>
            <person name="Artemov G.N."/>
            <person name="Peery A.N."/>
            <person name="Jiang X."/>
            <person name="Tu Z."/>
            <person name="Stegniy V.N."/>
            <person name="Sharakhova M.V."/>
            <person name="Sharakhov I.V."/>
        </authorList>
    </citation>
    <scope>NUCLEOTIDE SEQUENCE [LARGE SCALE GENOMIC DNA]</scope>
    <source>
        <strain evidence="2 3">ALBI9_A</strain>
    </source>
</reference>
<feature type="region of interest" description="Disordered" evidence="1">
    <location>
        <begin position="33"/>
        <end position="109"/>
    </location>
</feature>
<evidence type="ECO:0000256" key="1">
    <source>
        <dbReference type="SAM" id="MobiDB-lite"/>
    </source>
</evidence>